<reference evidence="1 2" key="2">
    <citation type="journal article" date="2022" name="Mol. Ecol. Resour.">
        <title>The genomes of chicory, endive, great burdock and yacon provide insights into Asteraceae paleo-polyploidization history and plant inulin production.</title>
        <authorList>
            <person name="Fan W."/>
            <person name="Wang S."/>
            <person name="Wang H."/>
            <person name="Wang A."/>
            <person name="Jiang F."/>
            <person name="Liu H."/>
            <person name="Zhao H."/>
            <person name="Xu D."/>
            <person name="Zhang Y."/>
        </authorList>
    </citation>
    <scope>NUCLEOTIDE SEQUENCE [LARGE SCALE GENOMIC DNA]</scope>
    <source>
        <strain evidence="2">cv. Yunnan</strain>
        <tissue evidence="1">Leaves</tissue>
    </source>
</reference>
<reference evidence="2" key="1">
    <citation type="journal article" date="2022" name="Mol. Ecol. Resour.">
        <title>The genomes of chicory, endive, great burdock and yacon provide insights into Asteraceae palaeo-polyploidization history and plant inulin production.</title>
        <authorList>
            <person name="Fan W."/>
            <person name="Wang S."/>
            <person name="Wang H."/>
            <person name="Wang A."/>
            <person name="Jiang F."/>
            <person name="Liu H."/>
            <person name="Zhao H."/>
            <person name="Xu D."/>
            <person name="Zhang Y."/>
        </authorList>
    </citation>
    <scope>NUCLEOTIDE SEQUENCE [LARGE SCALE GENOMIC DNA]</scope>
    <source>
        <strain evidence="2">cv. Yunnan</strain>
    </source>
</reference>
<gene>
    <name evidence="1" type="ORF">L1987_76025</name>
</gene>
<proteinExistence type="predicted"/>
<name>A0ACB9A8T9_9ASTR</name>
<dbReference type="EMBL" id="CM042042">
    <property type="protein sequence ID" value="KAI3705783.1"/>
    <property type="molecule type" value="Genomic_DNA"/>
</dbReference>
<keyword evidence="2" id="KW-1185">Reference proteome</keyword>
<accession>A0ACB9A8T9</accession>
<sequence length="295" mass="34255">MKEDIKRKYECMVSIGQCGRAKKKILDEFEGGLKEHYARLSDYQAEILKTNPGNTVKMDVNTKVNGDIYFSSYYICFKGVKDGWINGCRKVICLDGCFLKNSGQLLSVIGRDANNHIFPLAWVVVSVENKENWKWFLDLLRDDIEMEGGLGLTLISGQHKGIIEVVKDVFPYAQHKQCTRHIYANFKKKICRLQFKNLFWAATNSTTEQQFQEKMEELKTISKVAYTHLMERDPISWSRAFFEIGRACDAFENGMSESFNSRIRVARRKPILTMLEEIRTFVMHRIFLMATKQKV</sequence>
<organism evidence="1 2">
    <name type="scientific">Smallanthus sonchifolius</name>
    <dbReference type="NCBI Taxonomy" id="185202"/>
    <lineage>
        <taxon>Eukaryota</taxon>
        <taxon>Viridiplantae</taxon>
        <taxon>Streptophyta</taxon>
        <taxon>Embryophyta</taxon>
        <taxon>Tracheophyta</taxon>
        <taxon>Spermatophyta</taxon>
        <taxon>Magnoliopsida</taxon>
        <taxon>eudicotyledons</taxon>
        <taxon>Gunneridae</taxon>
        <taxon>Pentapetalae</taxon>
        <taxon>asterids</taxon>
        <taxon>campanulids</taxon>
        <taxon>Asterales</taxon>
        <taxon>Asteraceae</taxon>
        <taxon>Asteroideae</taxon>
        <taxon>Heliantheae alliance</taxon>
        <taxon>Millerieae</taxon>
        <taxon>Smallanthus</taxon>
    </lineage>
</organism>
<evidence type="ECO:0000313" key="2">
    <source>
        <dbReference type="Proteomes" id="UP001056120"/>
    </source>
</evidence>
<dbReference type="Proteomes" id="UP001056120">
    <property type="component" value="Linkage Group LG25"/>
</dbReference>
<evidence type="ECO:0000313" key="1">
    <source>
        <dbReference type="EMBL" id="KAI3705783.1"/>
    </source>
</evidence>
<comment type="caution">
    <text evidence="1">The sequence shown here is derived from an EMBL/GenBank/DDBJ whole genome shotgun (WGS) entry which is preliminary data.</text>
</comment>
<protein>
    <submittedName>
        <fullName evidence="1">Uncharacterized protein</fullName>
    </submittedName>
</protein>